<dbReference type="Pfam" id="PF13115">
    <property type="entry name" value="YtkA"/>
    <property type="match status" value="1"/>
</dbReference>
<dbReference type="AlphaFoldDB" id="A0A841UBH3"/>
<sequence length="140" mass="14456">MNGSRQGSLWALIAALLAMALLSACSADAGASSGGGDDGRYGIAFSASPETPKLGESVSLTVDVTQGGKPVKGAEVVLELWPQGAEPDGHAQLAAKETGEGSYVLKGEFSQAGKYYVITHVTPKETGQMTMASFEFEIED</sequence>
<keyword evidence="4" id="KW-1185">Reference proteome</keyword>
<comment type="caution">
    <text evidence="3">The sequence shown here is derived from an EMBL/GenBank/DDBJ whole genome shotgun (WGS) entry which is preliminary data.</text>
</comment>
<name>A0A841UBH3_9BACL</name>
<dbReference type="PROSITE" id="PS51257">
    <property type="entry name" value="PROKAR_LIPOPROTEIN"/>
    <property type="match status" value="1"/>
</dbReference>
<protein>
    <submittedName>
        <fullName evidence="3">FixH family protein</fullName>
    </submittedName>
</protein>
<dbReference type="InterPro" id="IPR032693">
    <property type="entry name" value="YtkA-like_dom"/>
</dbReference>
<keyword evidence="1" id="KW-0732">Signal</keyword>
<reference evidence="3 4" key="1">
    <citation type="submission" date="2020-08" db="EMBL/GenBank/DDBJ databases">
        <title>Cohnella phylogeny.</title>
        <authorList>
            <person name="Dunlap C."/>
        </authorList>
    </citation>
    <scope>NUCLEOTIDE SEQUENCE [LARGE SCALE GENOMIC DNA]</scope>
    <source>
        <strain evidence="3 4">DSM 25239</strain>
    </source>
</reference>
<dbReference type="RefSeq" id="WP_185139456.1">
    <property type="nucleotide sequence ID" value="NZ_JACJVR010000129.1"/>
</dbReference>
<evidence type="ECO:0000256" key="1">
    <source>
        <dbReference type="SAM" id="SignalP"/>
    </source>
</evidence>
<evidence type="ECO:0000313" key="3">
    <source>
        <dbReference type="EMBL" id="MBB6695504.1"/>
    </source>
</evidence>
<gene>
    <name evidence="3" type="ORF">H7B90_29350</name>
</gene>
<feature type="chain" id="PRO_5038734873" evidence="1">
    <location>
        <begin position="30"/>
        <end position="140"/>
    </location>
</feature>
<dbReference type="EMBL" id="JACJVR010000129">
    <property type="protein sequence ID" value="MBB6695504.1"/>
    <property type="molecule type" value="Genomic_DNA"/>
</dbReference>
<feature type="signal peptide" evidence="1">
    <location>
        <begin position="1"/>
        <end position="29"/>
    </location>
</feature>
<evidence type="ECO:0000313" key="4">
    <source>
        <dbReference type="Proteomes" id="UP000553776"/>
    </source>
</evidence>
<organism evidence="3 4">
    <name type="scientific">Cohnella xylanilytica</name>
    <dbReference type="NCBI Taxonomy" id="557555"/>
    <lineage>
        <taxon>Bacteria</taxon>
        <taxon>Bacillati</taxon>
        <taxon>Bacillota</taxon>
        <taxon>Bacilli</taxon>
        <taxon>Bacillales</taxon>
        <taxon>Paenibacillaceae</taxon>
        <taxon>Cohnella</taxon>
    </lineage>
</organism>
<evidence type="ECO:0000259" key="2">
    <source>
        <dbReference type="Pfam" id="PF13115"/>
    </source>
</evidence>
<accession>A0A841UBH3</accession>
<feature type="domain" description="YtkA-like" evidence="2">
    <location>
        <begin position="45"/>
        <end position="120"/>
    </location>
</feature>
<proteinExistence type="predicted"/>
<dbReference type="Proteomes" id="UP000553776">
    <property type="component" value="Unassembled WGS sequence"/>
</dbReference>